<evidence type="ECO:0000313" key="1">
    <source>
        <dbReference type="EMBL" id="WVZ59894.1"/>
    </source>
</evidence>
<sequence>MPVHREAPLRNTLAQATHKSTLHMRALTKIFDGVYFSTVHDSPYVSLDKMEKFIVAQKISTHNYSTISSTTWRRGGSEWDSDDDSLLPDNGDKTGYKRYKTFLGFHPYKEVIFLNDSKIQDLGYVYPEYELRWLEDQTVEVDATTMASPLKSPPDA</sequence>
<reference evidence="1 2" key="1">
    <citation type="submission" date="2024-02" db="EMBL/GenBank/DDBJ databases">
        <title>High-quality chromosome-scale genome assembly of Pensacola bahiagrass (Paspalum notatum Flugge var. saurae).</title>
        <authorList>
            <person name="Vega J.M."/>
            <person name="Podio M."/>
            <person name="Orjuela J."/>
            <person name="Siena L.A."/>
            <person name="Pessino S.C."/>
            <person name="Combes M.C."/>
            <person name="Mariac C."/>
            <person name="Albertini E."/>
            <person name="Pupilli F."/>
            <person name="Ortiz J.P.A."/>
            <person name="Leblanc O."/>
        </authorList>
    </citation>
    <scope>NUCLEOTIDE SEQUENCE [LARGE SCALE GENOMIC DNA]</scope>
    <source>
        <strain evidence="1">R1</strain>
        <tissue evidence="1">Leaf</tissue>
    </source>
</reference>
<evidence type="ECO:0000313" key="2">
    <source>
        <dbReference type="Proteomes" id="UP001341281"/>
    </source>
</evidence>
<name>A0AAQ3SS46_PASNO</name>
<dbReference type="Proteomes" id="UP001341281">
    <property type="component" value="Chromosome 02"/>
</dbReference>
<keyword evidence="2" id="KW-1185">Reference proteome</keyword>
<dbReference type="PANTHER" id="PTHR34591">
    <property type="entry name" value="OS03G0653100 PROTEIN-RELATED"/>
    <property type="match status" value="1"/>
</dbReference>
<dbReference type="AlphaFoldDB" id="A0AAQ3SS46"/>
<protein>
    <submittedName>
        <fullName evidence="1">Uncharacterized protein</fullName>
    </submittedName>
</protein>
<dbReference type="PANTHER" id="PTHR34591:SF13">
    <property type="entry name" value="OS03G0669900 PROTEIN"/>
    <property type="match status" value="1"/>
</dbReference>
<accession>A0AAQ3SS46</accession>
<proteinExistence type="predicted"/>
<organism evidence="1 2">
    <name type="scientific">Paspalum notatum var. saurae</name>
    <dbReference type="NCBI Taxonomy" id="547442"/>
    <lineage>
        <taxon>Eukaryota</taxon>
        <taxon>Viridiplantae</taxon>
        <taxon>Streptophyta</taxon>
        <taxon>Embryophyta</taxon>
        <taxon>Tracheophyta</taxon>
        <taxon>Spermatophyta</taxon>
        <taxon>Magnoliopsida</taxon>
        <taxon>Liliopsida</taxon>
        <taxon>Poales</taxon>
        <taxon>Poaceae</taxon>
        <taxon>PACMAD clade</taxon>
        <taxon>Panicoideae</taxon>
        <taxon>Andropogonodae</taxon>
        <taxon>Paspaleae</taxon>
        <taxon>Paspalinae</taxon>
        <taxon>Paspalum</taxon>
    </lineage>
</organism>
<gene>
    <name evidence="1" type="ORF">U9M48_009982</name>
</gene>
<dbReference type="EMBL" id="CP144746">
    <property type="protein sequence ID" value="WVZ59894.1"/>
    <property type="molecule type" value="Genomic_DNA"/>
</dbReference>